<feature type="zinc finger region" description="TRAF-type" evidence="7">
    <location>
        <begin position="102"/>
        <end position="155"/>
    </location>
</feature>
<keyword evidence="3 7" id="KW-0479">Metal-binding</keyword>
<keyword evidence="6 7" id="KW-0862">Zinc</keyword>
<dbReference type="GO" id="GO:0031625">
    <property type="term" value="F:ubiquitin protein ligase binding"/>
    <property type="evidence" value="ECO:0007669"/>
    <property type="project" value="TreeGrafter"/>
</dbReference>
<evidence type="ECO:0000256" key="2">
    <source>
        <dbReference type="ARBA" id="ARBA00022490"/>
    </source>
</evidence>
<reference evidence="11" key="1">
    <citation type="submission" date="2016-08" db="EMBL/GenBank/DDBJ databases">
        <authorList>
            <person name="Seilhamer J.J."/>
        </authorList>
    </citation>
    <scope>NUCLEOTIDE SEQUENCE</scope>
</reference>
<evidence type="ECO:0000259" key="10">
    <source>
        <dbReference type="PROSITE" id="PS50145"/>
    </source>
</evidence>
<dbReference type="AlphaFoldDB" id="A0A1C9EGI2"/>
<dbReference type="PANTHER" id="PTHR10131:SF94">
    <property type="entry name" value="TNF RECEPTOR-ASSOCIATED FACTOR 4"/>
    <property type="match status" value="1"/>
</dbReference>
<dbReference type="SMART" id="SM00061">
    <property type="entry name" value="MATH"/>
    <property type="match status" value="1"/>
</dbReference>
<comment type="subcellular location">
    <subcellularLocation>
        <location evidence="1">Cytoplasm</location>
    </subcellularLocation>
</comment>
<dbReference type="InterPro" id="IPR049342">
    <property type="entry name" value="TRAF1-6_MATH_dom"/>
</dbReference>
<protein>
    <submittedName>
        <fullName evidence="11">TNF receptor-associated factor 4</fullName>
    </submittedName>
</protein>
<feature type="zinc finger region" description="TRAF-type" evidence="7">
    <location>
        <begin position="157"/>
        <end position="199"/>
    </location>
</feature>
<evidence type="ECO:0000256" key="5">
    <source>
        <dbReference type="ARBA" id="ARBA00022771"/>
    </source>
</evidence>
<dbReference type="PROSITE" id="PS50144">
    <property type="entry name" value="MATH"/>
    <property type="match status" value="1"/>
</dbReference>
<evidence type="ECO:0000313" key="11">
    <source>
        <dbReference type="EMBL" id="AON96603.1"/>
    </source>
</evidence>
<evidence type="ECO:0000256" key="8">
    <source>
        <dbReference type="SAM" id="MobiDB-lite"/>
    </source>
</evidence>
<evidence type="ECO:0000256" key="3">
    <source>
        <dbReference type="ARBA" id="ARBA00022723"/>
    </source>
</evidence>
<evidence type="ECO:0000259" key="9">
    <source>
        <dbReference type="PROSITE" id="PS50144"/>
    </source>
</evidence>
<feature type="domain" description="TRAF-type" evidence="10">
    <location>
        <begin position="222"/>
        <end position="279"/>
    </location>
</feature>
<keyword evidence="4" id="KW-0677">Repeat</keyword>
<dbReference type="GO" id="GO:0008270">
    <property type="term" value="F:zinc ion binding"/>
    <property type="evidence" value="ECO:0007669"/>
    <property type="project" value="UniProtKB-KW"/>
</dbReference>
<dbReference type="Gene3D" id="2.60.210.10">
    <property type="entry name" value="Apoptosis, Tumor Necrosis Factor Receptor Associated Protein 2, Chain A"/>
    <property type="match status" value="1"/>
</dbReference>
<dbReference type="PANTHER" id="PTHR10131">
    <property type="entry name" value="TNF RECEPTOR ASSOCIATED FACTOR"/>
    <property type="match status" value="1"/>
</dbReference>
<dbReference type="GO" id="GO:0005737">
    <property type="term" value="C:cytoplasm"/>
    <property type="evidence" value="ECO:0007669"/>
    <property type="project" value="UniProtKB-SubCell"/>
</dbReference>
<dbReference type="Pfam" id="PF02176">
    <property type="entry name" value="zf-TRAF"/>
    <property type="match status" value="2"/>
</dbReference>
<name>A0A1C9EGI2_BICAN</name>
<evidence type="ECO:0000256" key="1">
    <source>
        <dbReference type="ARBA" id="ARBA00004496"/>
    </source>
</evidence>
<dbReference type="InterPro" id="IPR012227">
    <property type="entry name" value="TNF_rcpt-assoc_TRAF_met"/>
</dbReference>
<keyword evidence="2" id="KW-0963">Cytoplasm</keyword>
<feature type="compositionally biased region" description="Polar residues" evidence="8">
    <location>
        <begin position="20"/>
        <end position="54"/>
    </location>
</feature>
<dbReference type="PIRSF" id="PIRSF015614">
    <property type="entry name" value="TRAF"/>
    <property type="match status" value="1"/>
</dbReference>
<proteinExistence type="predicted"/>
<dbReference type="FunFam" id="3.30.40.10:FF:000121">
    <property type="entry name" value="TNF receptor-associated factor"/>
    <property type="match status" value="1"/>
</dbReference>
<dbReference type="Pfam" id="PF21355">
    <property type="entry name" value="TRAF-mep_MATH"/>
    <property type="match status" value="1"/>
</dbReference>
<dbReference type="OrthoDB" id="5574452at2759"/>
<evidence type="ECO:0000256" key="6">
    <source>
        <dbReference type="ARBA" id="ARBA00022833"/>
    </source>
</evidence>
<dbReference type="SUPFAM" id="SSF49599">
    <property type="entry name" value="TRAF domain-like"/>
    <property type="match status" value="4"/>
</dbReference>
<dbReference type="InterPro" id="IPR008974">
    <property type="entry name" value="TRAF-like"/>
</dbReference>
<dbReference type="EMBL" id="KX778609">
    <property type="protein sequence ID" value="AON96603.1"/>
    <property type="molecule type" value="Genomic_DNA"/>
</dbReference>
<evidence type="ECO:0000256" key="4">
    <source>
        <dbReference type="ARBA" id="ARBA00022737"/>
    </source>
</evidence>
<sequence length="476" mass="52964">MVRSLSQWTKTLSFPARLSPNRTSKESVVNVQPGSPGVSPTPSASSLPQGSDKTISPIPITEISQIIYPDPESEKAIMGSVVYCIHHKEGCQWSDELRKLKAHLNTCKHDAVLCAAQCGAMIPRVLMQDHLRYTCPRRRANCEHCGKEFSGSALEEHQGNCGHEPVYCENKCGAKVQRRHTQQHVQQHCSKRLVPCRHCGQRYTQNMLIAKSNLLSQDTVSAHGAMCSRAPVPCPQRCLAAPARDELDAHLRDHCPSGSVLCTYKDAGCRFKGTRQALERHTEESSQQHLALVSALATRQARQLESLRSAVARLSVNYTGALVWRISDWAAKMAEAKCKDGVELVSPAFYTSQYGYKLQASLFLNGNGAGEASHMSVYIKILPGEYDALLRWPFAHTVSFTLFDQSSSPDRACNIVESFVPDPTWKNFQRPSKEPDALGFGFPRFVSHEMLKKRNFVKDDVMFLRVKVDPSKIVAV</sequence>
<dbReference type="InterPro" id="IPR013083">
    <property type="entry name" value="Znf_RING/FYVE/PHD"/>
</dbReference>
<feature type="domain" description="MATH" evidence="9">
    <location>
        <begin position="319"/>
        <end position="468"/>
    </location>
</feature>
<feature type="domain" description="TRAF-type" evidence="10">
    <location>
        <begin position="102"/>
        <end position="155"/>
    </location>
</feature>
<dbReference type="PROSITE" id="PS50145">
    <property type="entry name" value="ZF_TRAF"/>
    <property type="match status" value="3"/>
</dbReference>
<dbReference type="FunFam" id="2.60.210.10:FF:000007">
    <property type="entry name" value="TNF receptor-associated factor"/>
    <property type="match status" value="1"/>
</dbReference>
<keyword evidence="11" id="KW-0675">Receptor</keyword>
<dbReference type="GO" id="GO:0043122">
    <property type="term" value="P:regulation of canonical NF-kappaB signal transduction"/>
    <property type="evidence" value="ECO:0007669"/>
    <property type="project" value="TreeGrafter"/>
</dbReference>
<organism evidence="11">
    <name type="scientific">Bicyclus anynana</name>
    <name type="common">Squinting bush brown butterfly</name>
    <dbReference type="NCBI Taxonomy" id="110368"/>
    <lineage>
        <taxon>Eukaryota</taxon>
        <taxon>Metazoa</taxon>
        <taxon>Ecdysozoa</taxon>
        <taxon>Arthropoda</taxon>
        <taxon>Hexapoda</taxon>
        <taxon>Insecta</taxon>
        <taxon>Pterygota</taxon>
        <taxon>Neoptera</taxon>
        <taxon>Endopterygota</taxon>
        <taxon>Lepidoptera</taxon>
        <taxon>Glossata</taxon>
        <taxon>Ditrysia</taxon>
        <taxon>Papilionoidea</taxon>
        <taxon>Nymphalidae</taxon>
        <taxon>Satyrinae</taxon>
        <taxon>Satyrini</taxon>
        <taxon>Mycalesina</taxon>
        <taxon>Bicyclus</taxon>
    </lineage>
</organism>
<dbReference type="GO" id="GO:0042981">
    <property type="term" value="P:regulation of apoptotic process"/>
    <property type="evidence" value="ECO:0007669"/>
    <property type="project" value="InterPro"/>
</dbReference>
<evidence type="ECO:0000256" key="7">
    <source>
        <dbReference type="PROSITE-ProRule" id="PRU00207"/>
    </source>
</evidence>
<dbReference type="GO" id="GO:0007165">
    <property type="term" value="P:signal transduction"/>
    <property type="evidence" value="ECO:0007669"/>
    <property type="project" value="InterPro"/>
</dbReference>
<dbReference type="Gene3D" id="3.30.40.10">
    <property type="entry name" value="Zinc/RING finger domain, C3HC4 (zinc finger)"/>
    <property type="match status" value="3"/>
</dbReference>
<dbReference type="FunFam" id="3.30.40.10:FF:000169">
    <property type="entry name" value="TNF receptor-associated factor"/>
    <property type="match status" value="1"/>
</dbReference>
<feature type="region of interest" description="Disordered" evidence="8">
    <location>
        <begin position="17"/>
        <end position="55"/>
    </location>
</feature>
<keyword evidence="5 7" id="KW-0863">Zinc-finger</keyword>
<accession>A0A1C9EGI2</accession>
<feature type="domain" description="TRAF-type" evidence="10">
    <location>
        <begin position="157"/>
        <end position="199"/>
    </location>
</feature>
<feature type="zinc finger region" description="TRAF-type" evidence="7">
    <location>
        <begin position="222"/>
        <end position="279"/>
    </location>
</feature>
<dbReference type="InterPro" id="IPR001293">
    <property type="entry name" value="Znf_TRAF"/>
</dbReference>
<dbReference type="InterPro" id="IPR002083">
    <property type="entry name" value="MATH/TRAF_dom"/>
</dbReference>
<dbReference type="GO" id="GO:0005164">
    <property type="term" value="F:tumor necrosis factor receptor binding"/>
    <property type="evidence" value="ECO:0007669"/>
    <property type="project" value="TreeGrafter"/>
</dbReference>